<protein>
    <submittedName>
        <fullName evidence="1">CDS</fullName>
    </submittedName>
</protein>
<reference evidence="1" key="1">
    <citation type="submission" date="2020-12" db="EMBL/GenBank/DDBJ databases">
        <authorList>
            <person name="Otting N."/>
            <person name="De Groot N."/>
        </authorList>
    </citation>
    <scope>NUCLEOTIDE SEQUENCE</scope>
</reference>
<gene>
    <name evidence="1" type="primary">B</name>
</gene>
<dbReference type="EMBL" id="LR991873">
    <property type="protein sequence ID" value="CAD7795359.1"/>
    <property type="molecule type" value="Genomic_DNA"/>
</dbReference>
<dbReference type="AlphaFoldDB" id="A0A7R9NGP6"/>
<evidence type="ECO:0000313" key="1">
    <source>
        <dbReference type="EMBL" id="CAD7795359.1"/>
    </source>
</evidence>
<proteinExistence type="predicted"/>
<accession>A0A7R9NGP6</accession>
<organism evidence="1">
    <name type="scientific">Macaca fascicularis</name>
    <name type="common">Crab-eating macaque</name>
    <name type="synonym">Cynomolgus monkey</name>
    <dbReference type="NCBI Taxonomy" id="9541"/>
    <lineage>
        <taxon>Eukaryota</taxon>
        <taxon>Metazoa</taxon>
        <taxon>Chordata</taxon>
        <taxon>Craniata</taxon>
        <taxon>Vertebrata</taxon>
        <taxon>Euteleostomi</taxon>
        <taxon>Mammalia</taxon>
        <taxon>Eutheria</taxon>
        <taxon>Euarchontoglires</taxon>
        <taxon>Primates</taxon>
        <taxon>Haplorrhini</taxon>
        <taxon>Catarrhini</taxon>
        <taxon>Cercopithecidae</taxon>
        <taxon>Cercopithecinae</taxon>
        <taxon>Macaca</taxon>
    </lineage>
</organism>
<name>A0A7R9NGP6_MACFA</name>
<sequence length="54" mass="5889">MPVMAPRTLLLLLALGGPGPDRDLGRLALHEVFLHHRVPARPRGAPLHLRGLRG</sequence>